<sequence>WTCCPNGWKRFQESCYYLSSDLLSWVESVRNCSGMGSRLVVINSPAEQFPKGRNYYIGLHAQEVGKWQWVDQTPFHQEA</sequence>
<gene>
    <name evidence="4" type="primary">Clec4e_1</name>
    <name evidence="4" type="ORF">RHIAFR_R06582</name>
</gene>
<dbReference type="Proteomes" id="UP000525158">
    <property type="component" value="Unassembled WGS sequence"/>
</dbReference>
<dbReference type="Pfam" id="PF00059">
    <property type="entry name" value="Lectin_C"/>
    <property type="match status" value="1"/>
</dbReference>
<dbReference type="Gene3D" id="3.10.100.10">
    <property type="entry name" value="Mannose-Binding Protein A, subunit A"/>
    <property type="match status" value="1"/>
</dbReference>
<evidence type="ECO:0000313" key="5">
    <source>
        <dbReference type="Proteomes" id="UP000525158"/>
    </source>
</evidence>
<keyword evidence="5" id="KW-1185">Reference proteome</keyword>
<dbReference type="InterPro" id="IPR051379">
    <property type="entry name" value="C-type_Lectin_Receptor_IMM"/>
</dbReference>
<feature type="non-terminal residue" evidence="4">
    <location>
        <position position="1"/>
    </location>
</feature>
<accession>A0A7L1IVK7</accession>
<evidence type="ECO:0000259" key="3">
    <source>
        <dbReference type="PROSITE" id="PS50041"/>
    </source>
</evidence>
<dbReference type="InterPro" id="IPR016186">
    <property type="entry name" value="C-type_lectin-like/link_sf"/>
</dbReference>
<dbReference type="PROSITE" id="PS50041">
    <property type="entry name" value="C_TYPE_LECTIN_2"/>
    <property type="match status" value="1"/>
</dbReference>
<evidence type="ECO:0000313" key="4">
    <source>
        <dbReference type="EMBL" id="NXN41720.1"/>
    </source>
</evidence>
<reference evidence="4 5" key="1">
    <citation type="submission" date="2019-09" db="EMBL/GenBank/DDBJ databases">
        <title>Bird 10,000 Genomes (B10K) Project - Family phase.</title>
        <authorList>
            <person name="Zhang G."/>
        </authorList>
    </citation>
    <scope>NUCLEOTIDE SEQUENCE [LARGE SCALE GENOMIC DNA]</scope>
    <source>
        <strain evidence="4">B10K-DU-002-36</strain>
        <tissue evidence="4">Muscle</tissue>
    </source>
</reference>
<keyword evidence="2" id="KW-1015">Disulfide bond</keyword>
<protein>
    <submittedName>
        <fullName evidence="4">CLC4E protein</fullName>
    </submittedName>
</protein>
<dbReference type="PANTHER" id="PTHR46746:SF9">
    <property type="entry name" value="CD209 ANTIGEN-LIKE PROTEIN C-LIKE"/>
    <property type="match status" value="1"/>
</dbReference>
<organism evidence="4 5">
    <name type="scientific">Smutsornis africanus</name>
    <name type="common">Double-banded courser</name>
    <name type="synonym">Rhinoptilus africanus</name>
    <dbReference type="NCBI Taxonomy" id="240209"/>
    <lineage>
        <taxon>Eukaryota</taxon>
        <taxon>Metazoa</taxon>
        <taxon>Chordata</taxon>
        <taxon>Craniata</taxon>
        <taxon>Vertebrata</taxon>
        <taxon>Euteleostomi</taxon>
        <taxon>Archelosauria</taxon>
        <taxon>Archosauria</taxon>
        <taxon>Dinosauria</taxon>
        <taxon>Saurischia</taxon>
        <taxon>Theropoda</taxon>
        <taxon>Coelurosauria</taxon>
        <taxon>Aves</taxon>
        <taxon>Neognathae</taxon>
        <taxon>Neoaves</taxon>
        <taxon>Charadriiformes</taxon>
        <taxon>Glareolidae</taxon>
        <taxon>Rhinoptilus</taxon>
    </lineage>
</organism>
<name>A0A7L1IVK7_SMUAF</name>
<dbReference type="EMBL" id="VXBO01007939">
    <property type="protein sequence ID" value="NXN41720.1"/>
    <property type="molecule type" value="Genomic_DNA"/>
</dbReference>
<evidence type="ECO:0000256" key="2">
    <source>
        <dbReference type="ARBA" id="ARBA00023157"/>
    </source>
</evidence>
<proteinExistence type="predicted"/>
<dbReference type="AlphaFoldDB" id="A0A7L1IVK7"/>
<dbReference type="InterPro" id="IPR016187">
    <property type="entry name" value="CTDL_fold"/>
</dbReference>
<dbReference type="PANTHER" id="PTHR46746">
    <property type="entry name" value="KILLER CELL LECTIN-LIKE RECEPTOR SUBFAMILY F MEMBER 2"/>
    <property type="match status" value="1"/>
</dbReference>
<dbReference type="GO" id="GO:0030246">
    <property type="term" value="F:carbohydrate binding"/>
    <property type="evidence" value="ECO:0007669"/>
    <property type="project" value="UniProtKB-KW"/>
</dbReference>
<feature type="domain" description="C-type lectin" evidence="3">
    <location>
        <begin position="11"/>
        <end position="79"/>
    </location>
</feature>
<dbReference type="InterPro" id="IPR001304">
    <property type="entry name" value="C-type_lectin-like"/>
</dbReference>
<evidence type="ECO:0000256" key="1">
    <source>
        <dbReference type="ARBA" id="ARBA00022734"/>
    </source>
</evidence>
<feature type="non-terminal residue" evidence="4">
    <location>
        <position position="79"/>
    </location>
</feature>
<comment type="caution">
    <text evidence="4">The sequence shown here is derived from an EMBL/GenBank/DDBJ whole genome shotgun (WGS) entry which is preliminary data.</text>
</comment>
<keyword evidence="1" id="KW-0430">Lectin</keyword>
<dbReference type="SUPFAM" id="SSF56436">
    <property type="entry name" value="C-type lectin-like"/>
    <property type="match status" value="1"/>
</dbReference>